<dbReference type="EMBL" id="UOER01000213">
    <property type="protein sequence ID" value="VAW23734.1"/>
    <property type="molecule type" value="Genomic_DNA"/>
</dbReference>
<dbReference type="AlphaFoldDB" id="A0A3B0UUF6"/>
<protein>
    <submittedName>
        <fullName evidence="6">tRNA and rRNA cytosine-C5-methylase</fullName>
    </submittedName>
</protein>
<feature type="domain" description="SAM-dependent MTase RsmB/NOP-type" evidence="5">
    <location>
        <begin position="142"/>
        <end position="402"/>
    </location>
</feature>
<reference evidence="6" key="1">
    <citation type="submission" date="2018-06" db="EMBL/GenBank/DDBJ databases">
        <authorList>
            <person name="Zhirakovskaya E."/>
        </authorList>
    </citation>
    <scope>NUCLEOTIDE SEQUENCE</scope>
</reference>
<dbReference type="Pfam" id="PF01189">
    <property type="entry name" value="Methyltr_RsmB-F"/>
    <property type="match status" value="1"/>
</dbReference>
<evidence type="ECO:0000256" key="2">
    <source>
        <dbReference type="ARBA" id="ARBA00022679"/>
    </source>
</evidence>
<dbReference type="InterPro" id="IPR049560">
    <property type="entry name" value="MeTrfase_RsmB-F_NOP2_cat"/>
</dbReference>
<dbReference type="Gene3D" id="3.40.50.150">
    <property type="entry name" value="Vaccinia Virus protein VP39"/>
    <property type="match status" value="1"/>
</dbReference>
<dbReference type="PANTHER" id="PTHR22807">
    <property type="entry name" value="NOP2 YEAST -RELATED NOL1/NOP2/FMU SUN DOMAIN-CONTAINING"/>
    <property type="match status" value="1"/>
</dbReference>
<gene>
    <name evidence="6" type="ORF">MNBD_BACTEROID04-528</name>
</gene>
<organism evidence="6">
    <name type="scientific">hydrothermal vent metagenome</name>
    <dbReference type="NCBI Taxonomy" id="652676"/>
    <lineage>
        <taxon>unclassified sequences</taxon>
        <taxon>metagenomes</taxon>
        <taxon>ecological metagenomes</taxon>
    </lineage>
</organism>
<dbReference type="PANTHER" id="PTHR22807:SF53">
    <property type="entry name" value="RIBOSOMAL RNA SMALL SUBUNIT METHYLTRANSFERASE B-RELATED"/>
    <property type="match status" value="1"/>
</dbReference>
<keyword evidence="3" id="KW-0949">S-adenosyl-L-methionine</keyword>
<evidence type="ECO:0000256" key="4">
    <source>
        <dbReference type="ARBA" id="ARBA00022884"/>
    </source>
</evidence>
<dbReference type="PROSITE" id="PS51686">
    <property type="entry name" value="SAM_MT_RSMB_NOP"/>
    <property type="match status" value="1"/>
</dbReference>
<dbReference type="GO" id="GO:0008173">
    <property type="term" value="F:RNA methyltransferase activity"/>
    <property type="evidence" value="ECO:0007669"/>
    <property type="project" value="InterPro"/>
</dbReference>
<proteinExistence type="predicted"/>
<dbReference type="SUPFAM" id="SSF53335">
    <property type="entry name" value="S-adenosyl-L-methionine-dependent methyltransferases"/>
    <property type="match status" value="1"/>
</dbReference>
<dbReference type="PRINTS" id="PR02008">
    <property type="entry name" value="RCMTFAMILY"/>
</dbReference>
<evidence type="ECO:0000256" key="3">
    <source>
        <dbReference type="ARBA" id="ARBA00022691"/>
    </source>
</evidence>
<dbReference type="InterPro" id="IPR054728">
    <property type="entry name" value="RsmB-like_ferredoxin"/>
</dbReference>
<accession>A0A3B0UUF6</accession>
<dbReference type="InterPro" id="IPR023267">
    <property type="entry name" value="RCMT"/>
</dbReference>
<evidence type="ECO:0000259" key="5">
    <source>
        <dbReference type="PROSITE" id="PS51686"/>
    </source>
</evidence>
<dbReference type="Gene3D" id="3.30.70.1170">
    <property type="entry name" value="Sun protein, domain 3"/>
    <property type="match status" value="1"/>
</dbReference>
<dbReference type="GO" id="GO:0001510">
    <property type="term" value="P:RNA methylation"/>
    <property type="evidence" value="ECO:0007669"/>
    <property type="project" value="InterPro"/>
</dbReference>
<dbReference type="CDD" id="cd02440">
    <property type="entry name" value="AdoMet_MTases"/>
    <property type="match status" value="1"/>
</dbReference>
<dbReference type="InterPro" id="IPR029063">
    <property type="entry name" value="SAM-dependent_MTases_sf"/>
</dbReference>
<name>A0A3B0UUF6_9ZZZZ</name>
<evidence type="ECO:0000313" key="6">
    <source>
        <dbReference type="EMBL" id="VAW23734.1"/>
    </source>
</evidence>
<dbReference type="InterPro" id="IPR001678">
    <property type="entry name" value="MeTrfase_RsmB-F_NOP2_dom"/>
</dbReference>
<sequence length="402" mass="45953">MRLHRNLVYTVIDSIKLIFNEGEYADKVVQKALKRDARWGARDRKFVAETIYEMVRWKRLYNEIASTKSHYSTENIWKNFAVFAILKGYKLPDWNQLQGVPVRRIKGKFDELQKVRVFKESIPDWMDEIGVTELGEKHWNKEITALNKQAEVILRTNTLRTTKNSLQKKLAEEGIATEFISGYPDALRLVERANVFRTKCFKDGLFEVQDASSQLVAAYLDVKPGMRVIDTCAGAGGKTLHLAALMKNKGQIIATDIYESKLKKLKIRTRRAGAHNITTKVIESSKVIKKMKGTADRVLIDAPCSGIGVLKRNPDSKWKLQPEFVENIIKTQAEIIESYAKLVKNGGKLVYATCSILPSENEKQVKKFIKNNTDFKLIKDHKVSPYKSGYDGFYMALLERVN</sequence>
<keyword evidence="4" id="KW-0694">RNA-binding</keyword>
<keyword evidence="2" id="KW-0808">Transferase</keyword>
<dbReference type="Pfam" id="PF22458">
    <property type="entry name" value="RsmF-B_ferredox"/>
    <property type="match status" value="1"/>
</dbReference>
<keyword evidence="1 6" id="KW-0489">Methyltransferase</keyword>
<dbReference type="GO" id="GO:0003723">
    <property type="term" value="F:RNA binding"/>
    <property type="evidence" value="ECO:0007669"/>
    <property type="project" value="UniProtKB-KW"/>
</dbReference>
<evidence type="ECO:0000256" key="1">
    <source>
        <dbReference type="ARBA" id="ARBA00022603"/>
    </source>
</evidence>